<dbReference type="EMBL" id="AP035768">
    <property type="protein sequence ID" value="BFO15783.1"/>
    <property type="molecule type" value="Genomic_DNA"/>
</dbReference>
<gene>
    <name evidence="1" type="ORF">SHKM778_21710</name>
</gene>
<proteinExistence type="predicted"/>
<name>A0AAT9HEA7_9ACTN</name>
<accession>A0AAT9HEA7</accession>
<sequence length="39" mass="4501">MPGVKGRKPTARRLAFADISRARVQVEFNRKDNEKEEEA</sequence>
<reference evidence="1" key="2">
    <citation type="submission" date="2024-07" db="EMBL/GenBank/DDBJ databases">
        <title>Streptomyces haneummycinica sp. nov., a new antibiotic-producing actinobacterium isolated from marine sediment.</title>
        <authorList>
            <person name="Uemura M."/>
            <person name="Hamada M."/>
            <person name="Hirano S."/>
            <person name="Kobayashi K."/>
            <person name="Ohshiro T."/>
            <person name="Kobayashi T."/>
            <person name="Terahara T."/>
        </authorList>
    </citation>
    <scope>NUCLEOTIDE SEQUENCE</scope>
    <source>
        <strain evidence="1">KM77-8</strain>
    </source>
</reference>
<organism evidence="1">
    <name type="scientific">Streptomyces haneummycinicus</name>
    <dbReference type="NCBI Taxonomy" id="3074435"/>
    <lineage>
        <taxon>Bacteria</taxon>
        <taxon>Bacillati</taxon>
        <taxon>Actinomycetota</taxon>
        <taxon>Actinomycetes</taxon>
        <taxon>Kitasatosporales</taxon>
        <taxon>Streptomycetaceae</taxon>
        <taxon>Streptomyces</taxon>
    </lineage>
</organism>
<evidence type="ECO:0000313" key="1">
    <source>
        <dbReference type="EMBL" id="BFO15783.1"/>
    </source>
</evidence>
<dbReference type="AlphaFoldDB" id="A0AAT9HEA7"/>
<protein>
    <submittedName>
        <fullName evidence="1">Uncharacterized protein</fullName>
    </submittedName>
</protein>
<reference evidence="1" key="1">
    <citation type="submission" date="2024-06" db="EMBL/GenBank/DDBJ databases">
        <authorList>
            <consortium name="consrtm"/>
            <person name="Uemura M."/>
            <person name="Terahara T."/>
        </authorList>
    </citation>
    <scope>NUCLEOTIDE SEQUENCE</scope>
    <source>
        <strain evidence="1">KM77-8</strain>
    </source>
</reference>